<sequence>MLVLMKIFFVSFFVFIGFIFPSASFASHIELSECVEIAHCVREEWEVDSIEQPFKEVKEIIENTPRSVIVELDGDYLHAEVTSKWMKYVDDLEVSFVPESRKLLVRSESRVGEGDLGVNQKRVDLLKSKLF</sequence>
<gene>
    <name evidence="1" type="ordered locus">PMM1026</name>
</gene>
<dbReference type="KEGG" id="pmm:PMM1026"/>
<protein>
    <recommendedName>
        <fullName evidence="3">DUF1499 domain-containing protein</fullName>
    </recommendedName>
</protein>
<dbReference type="Pfam" id="PF07386">
    <property type="entry name" value="DUF1499"/>
    <property type="match status" value="1"/>
</dbReference>
<dbReference type="HOGENOM" id="CLU_105603_4_0_3"/>
<dbReference type="eggNOG" id="COG4446">
    <property type="taxonomic scope" value="Bacteria"/>
</dbReference>
<dbReference type="AlphaFoldDB" id="Q7V159"/>
<dbReference type="PANTHER" id="PTHR34801">
    <property type="entry name" value="EXPRESSED PROTEIN"/>
    <property type="match status" value="1"/>
</dbReference>
<proteinExistence type="predicted"/>
<accession>Q7V159</accession>
<dbReference type="InterPro" id="IPR010865">
    <property type="entry name" value="DUF1499"/>
</dbReference>
<evidence type="ECO:0000313" key="2">
    <source>
        <dbReference type="Proteomes" id="UP000001026"/>
    </source>
</evidence>
<dbReference type="STRING" id="59919.PMM1026"/>
<evidence type="ECO:0008006" key="3">
    <source>
        <dbReference type="Google" id="ProtNLM"/>
    </source>
</evidence>
<evidence type="ECO:0000313" key="1">
    <source>
        <dbReference type="EMBL" id="CAE19485.1"/>
    </source>
</evidence>
<dbReference type="Proteomes" id="UP000001026">
    <property type="component" value="Chromosome"/>
</dbReference>
<reference evidence="1 2" key="1">
    <citation type="journal article" date="2003" name="Nature">
        <title>Genome divergence in two Prochlorococcus ecotypes reflects oceanic niche differentiation.</title>
        <authorList>
            <person name="Rocap G."/>
            <person name="Larimer F.W."/>
            <person name="Lamerdin J.E."/>
            <person name="Malfatti S."/>
            <person name="Chain P."/>
            <person name="Ahlgren N.A."/>
            <person name="Arellano A."/>
            <person name="Coleman M."/>
            <person name="Hauser L."/>
            <person name="Hess W.R."/>
            <person name="Johnson Z.I."/>
            <person name="Land M.L."/>
            <person name="Lindell D."/>
            <person name="Post A.F."/>
            <person name="Regala W."/>
            <person name="Shah M."/>
            <person name="Shaw S.L."/>
            <person name="Steglich C."/>
            <person name="Sullivan M.B."/>
            <person name="Ting C.S."/>
            <person name="Tolonen A."/>
            <person name="Webb E.A."/>
            <person name="Zinser E.R."/>
            <person name="Chisholm S.W."/>
        </authorList>
    </citation>
    <scope>NUCLEOTIDE SEQUENCE [LARGE SCALE GENOMIC DNA]</scope>
    <source>
        <strain evidence="2">CCMP1986 / NIES-2087 / MED4</strain>
    </source>
</reference>
<name>Q7V159_PROMP</name>
<dbReference type="PIRSF" id="PIRSF026426">
    <property type="entry name" value="DUF1499"/>
    <property type="match status" value="1"/>
</dbReference>
<dbReference type="EMBL" id="BX548174">
    <property type="protein sequence ID" value="CAE19485.1"/>
    <property type="molecule type" value="Genomic_DNA"/>
</dbReference>
<organism evidence="1 2">
    <name type="scientific">Prochlorococcus marinus subsp. pastoris (strain CCMP1986 / NIES-2087 / MED4)</name>
    <dbReference type="NCBI Taxonomy" id="59919"/>
    <lineage>
        <taxon>Bacteria</taxon>
        <taxon>Bacillati</taxon>
        <taxon>Cyanobacteriota</taxon>
        <taxon>Cyanophyceae</taxon>
        <taxon>Synechococcales</taxon>
        <taxon>Prochlorococcaceae</taxon>
        <taxon>Prochlorococcus</taxon>
    </lineage>
</organism>
<dbReference type="PANTHER" id="PTHR34801:SF6">
    <property type="entry name" value="SLL1620 PROTEIN"/>
    <property type="match status" value="1"/>
</dbReference>